<dbReference type="HOGENOM" id="CLU_3104208_0_0_11"/>
<dbReference type="EMBL" id="CP003219">
    <property type="protein sequence ID" value="AEW96740.1"/>
    <property type="molecule type" value="Genomic_DNA"/>
</dbReference>
<organism evidence="1 2">
    <name type="scientific">Streptantibioticus cattleyicolor (strain ATCC 35852 / DSM 46488 / JCM 4925 / NBRC 14057 / NRRL 8057)</name>
    <name type="common">Streptomyces cattleya</name>
    <dbReference type="NCBI Taxonomy" id="1003195"/>
    <lineage>
        <taxon>Bacteria</taxon>
        <taxon>Bacillati</taxon>
        <taxon>Actinomycetota</taxon>
        <taxon>Actinomycetes</taxon>
        <taxon>Kitasatosporales</taxon>
        <taxon>Streptomycetaceae</taxon>
        <taxon>Streptantibioticus</taxon>
    </lineage>
</organism>
<accession>G8WUX6</accession>
<protein>
    <submittedName>
        <fullName evidence="1">Uncharacterized protein</fullName>
    </submittedName>
</protein>
<dbReference type="AlphaFoldDB" id="G8WUX6"/>
<reference evidence="2" key="1">
    <citation type="submission" date="2011-12" db="EMBL/GenBank/DDBJ databases">
        <title>Complete genome sequence of Streptomyces cattleya strain DSM 46488.</title>
        <authorList>
            <person name="Ou H.-Y."/>
            <person name="Li P."/>
            <person name="Zhao C."/>
            <person name="O'Hagan D."/>
            <person name="Deng Z."/>
        </authorList>
    </citation>
    <scope>NUCLEOTIDE SEQUENCE [LARGE SCALE GENOMIC DNA]</scope>
    <source>
        <strain evidence="2">ATCC 35852 / DSM 46488 / JCM 4925 / NBRC 14057 / NRRL 8057</strain>
    </source>
</reference>
<sequence length="51" mass="5731">MKLPSGSAGFCARLGQFHRRIGGAVMKLVGAIKRKLGVEKSLKSYAWYIWY</sequence>
<name>G8WUX6_STREN</name>
<dbReference type="Proteomes" id="UP000007842">
    <property type="component" value="Chromosome"/>
</dbReference>
<evidence type="ECO:0000313" key="2">
    <source>
        <dbReference type="Proteomes" id="UP000007842"/>
    </source>
</evidence>
<gene>
    <name evidence="1" type="ordered locus">SCATT_43690</name>
</gene>
<dbReference type="KEGG" id="scy:SCATT_43690"/>
<dbReference type="STRING" id="1003195.SCATT_43690"/>
<proteinExistence type="predicted"/>
<keyword evidence="2" id="KW-1185">Reference proteome</keyword>
<evidence type="ECO:0000313" key="1">
    <source>
        <dbReference type="EMBL" id="AEW96740.1"/>
    </source>
</evidence>
<dbReference type="NCBIfam" id="NF038372">
    <property type="entry name" value="tryptorubin_fam"/>
    <property type="match status" value="1"/>
</dbReference>
<dbReference type="PATRIC" id="fig|1003195.29.peg.4362"/>